<dbReference type="InterPro" id="IPR041492">
    <property type="entry name" value="HAD_2"/>
</dbReference>
<evidence type="ECO:0000313" key="4">
    <source>
        <dbReference type="EMBL" id="KJU84726.1"/>
    </source>
</evidence>
<dbReference type="AlphaFoldDB" id="A0A0F3GS48"/>
<keyword evidence="2 4" id="KW-0378">Hydrolase</keyword>
<gene>
    <name evidence="4" type="ORF">MBAV_003083</name>
</gene>
<keyword evidence="1" id="KW-0479">Metal-binding</keyword>
<evidence type="ECO:0000313" key="5">
    <source>
        <dbReference type="Proteomes" id="UP000033423"/>
    </source>
</evidence>
<reference evidence="4 5" key="1">
    <citation type="submission" date="2015-02" db="EMBL/GenBank/DDBJ databases">
        <title>Single-cell genomics of uncultivated deep-branching MTB reveals a conserved set of magnetosome genes.</title>
        <authorList>
            <person name="Kolinko S."/>
            <person name="Richter M."/>
            <person name="Glockner F.O."/>
            <person name="Brachmann A."/>
            <person name="Schuler D."/>
        </authorList>
    </citation>
    <scope>NUCLEOTIDE SEQUENCE [LARGE SCALE GENOMIC DNA]</scope>
    <source>
        <strain evidence="4">TM-1</strain>
    </source>
</reference>
<evidence type="ECO:0000256" key="1">
    <source>
        <dbReference type="ARBA" id="ARBA00022723"/>
    </source>
</evidence>
<dbReference type="SFLD" id="SFLDG01129">
    <property type="entry name" value="C1.5:_HAD__Beta-PGM__Phosphata"/>
    <property type="match status" value="1"/>
</dbReference>
<dbReference type="SUPFAM" id="SSF56784">
    <property type="entry name" value="HAD-like"/>
    <property type="match status" value="1"/>
</dbReference>
<dbReference type="GO" id="GO:0046872">
    <property type="term" value="F:metal ion binding"/>
    <property type="evidence" value="ECO:0007669"/>
    <property type="project" value="UniProtKB-KW"/>
</dbReference>
<dbReference type="Gene3D" id="1.10.150.520">
    <property type="match status" value="1"/>
</dbReference>
<evidence type="ECO:0000256" key="2">
    <source>
        <dbReference type="ARBA" id="ARBA00022801"/>
    </source>
</evidence>
<dbReference type="PANTHER" id="PTHR46470">
    <property type="entry name" value="N-ACYLNEURAMINATE-9-PHOSPHATASE"/>
    <property type="match status" value="1"/>
</dbReference>
<accession>A0A0F3GS48</accession>
<name>A0A0F3GS48_9BACT</name>
<keyword evidence="3" id="KW-0460">Magnesium</keyword>
<dbReference type="InterPro" id="IPR036412">
    <property type="entry name" value="HAD-like_sf"/>
</dbReference>
<dbReference type="PANTHER" id="PTHR46470:SF2">
    <property type="entry name" value="GLYCERALDEHYDE 3-PHOSPHATE PHOSPHATASE"/>
    <property type="match status" value="1"/>
</dbReference>
<organism evidence="4 5">
    <name type="scientific">Candidatus Magnetobacterium bavaricum</name>
    <dbReference type="NCBI Taxonomy" id="29290"/>
    <lineage>
        <taxon>Bacteria</taxon>
        <taxon>Pseudomonadati</taxon>
        <taxon>Nitrospirota</taxon>
        <taxon>Thermodesulfovibrionia</taxon>
        <taxon>Thermodesulfovibrionales</taxon>
        <taxon>Candidatus Magnetobacteriaceae</taxon>
        <taxon>Candidatus Magnetobacterium</taxon>
    </lineage>
</organism>
<dbReference type="InterPro" id="IPR051400">
    <property type="entry name" value="HAD-like_hydrolase"/>
</dbReference>
<sequence>MKDIRAVLFDLDDTLYPEPDFVRGGFRAAASYLGRRFGVDPGTTFEAMMAVLGRDGRGMVFDAVLRELGLYTHELTKTLLYLYRSHRPEISLYDDVLPFIDSLKAADITTGLITDGMASVQRSKIGALGLEDLLDVIICTDELGRECWKPSPIPFKVALGLLPGSIAPQEAVYIGDNAVKDFIAPNELGMRSIQIARSDALPHGSDARARAHYRYGGLQGCLQQKKT</sequence>
<dbReference type="SFLD" id="SFLDS00003">
    <property type="entry name" value="Haloacid_Dehalogenase"/>
    <property type="match status" value="1"/>
</dbReference>
<dbReference type="Pfam" id="PF13419">
    <property type="entry name" value="HAD_2"/>
    <property type="match status" value="1"/>
</dbReference>
<evidence type="ECO:0000256" key="3">
    <source>
        <dbReference type="ARBA" id="ARBA00022842"/>
    </source>
</evidence>
<dbReference type="GO" id="GO:0016791">
    <property type="term" value="F:phosphatase activity"/>
    <property type="evidence" value="ECO:0007669"/>
    <property type="project" value="TreeGrafter"/>
</dbReference>
<protein>
    <submittedName>
        <fullName evidence="4">Haloacid dehalogenase</fullName>
        <ecNumber evidence="4">3.-.-.-</ecNumber>
    </submittedName>
</protein>
<proteinExistence type="predicted"/>
<dbReference type="InterPro" id="IPR023214">
    <property type="entry name" value="HAD_sf"/>
</dbReference>
<keyword evidence="5" id="KW-1185">Reference proteome</keyword>
<comment type="caution">
    <text evidence="4">The sequence shown here is derived from an EMBL/GenBank/DDBJ whole genome shotgun (WGS) entry which is preliminary data.</text>
</comment>
<dbReference type="EC" id="3.-.-.-" evidence="4"/>
<dbReference type="Proteomes" id="UP000033423">
    <property type="component" value="Unassembled WGS sequence"/>
</dbReference>
<dbReference type="Gene3D" id="3.40.50.1000">
    <property type="entry name" value="HAD superfamily/HAD-like"/>
    <property type="match status" value="1"/>
</dbReference>
<dbReference type="EMBL" id="LACI01001320">
    <property type="protein sequence ID" value="KJU84726.1"/>
    <property type="molecule type" value="Genomic_DNA"/>
</dbReference>